<dbReference type="InterPro" id="IPR036922">
    <property type="entry name" value="Rieske_2Fe-2S_sf"/>
</dbReference>
<evidence type="ECO:0000256" key="4">
    <source>
        <dbReference type="ARBA" id="ARBA00023004"/>
    </source>
</evidence>
<reference evidence="8 9" key="1">
    <citation type="journal article" date="2018" name="Microbiome">
        <title>Fine metagenomic profile of the Mediterranean stratified and mixed water columns revealed by assembly and recruitment.</title>
        <authorList>
            <person name="Haro-Moreno J.M."/>
            <person name="Lopez-Perez M."/>
            <person name="De La Torre J.R."/>
            <person name="Picazo A."/>
            <person name="Camacho A."/>
            <person name="Rodriguez-Valera F."/>
        </authorList>
    </citation>
    <scope>NUCLEOTIDE SEQUENCE [LARGE SCALE GENOMIC DNA]</scope>
    <source>
        <strain evidence="8">MED-G82</strain>
    </source>
</reference>
<evidence type="ECO:0000313" key="9">
    <source>
        <dbReference type="Proteomes" id="UP000253307"/>
    </source>
</evidence>
<dbReference type="Pfam" id="PF00355">
    <property type="entry name" value="Rieske"/>
    <property type="match status" value="1"/>
</dbReference>
<dbReference type="GO" id="GO:0051537">
    <property type="term" value="F:2 iron, 2 sulfur cluster binding"/>
    <property type="evidence" value="ECO:0007669"/>
    <property type="project" value="UniProtKB-KW"/>
</dbReference>
<evidence type="ECO:0000256" key="6">
    <source>
        <dbReference type="SAM" id="MobiDB-lite"/>
    </source>
</evidence>
<dbReference type="AlphaFoldDB" id="A0A368BW13"/>
<dbReference type="EMBL" id="QOPE01000018">
    <property type="protein sequence ID" value="RCL41012.1"/>
    <property type="molecule type" value="Genomic_DNA"/>
</dbReference>
<sequence length="132" mass="14722">MSDKLISTELPVQKNPNESSLEDGWHKVATSDAIKNGEALQVDNFATQLVVWRGEDGKVRALDLYCKHMGAALSCGEVDGNGIRCPFHAWKWNEEGSCDDIPYAKKIPTKAVTRSWQVKEESNDIMVMLQKA</sequence>
<evidence type="ECO:0000256" key="3">
    <source>
        <dbReference type="ARBA" id="ARBA00023002"/>
    </source>
</evidence>
<keyword evidence="3" id="KW-0560">Oxidoreductase</keyword>
<dbReference type="InterPro" id="IPR050584">
    <property type="entry name" value="Cholesterol_7-desaturase"/>
</dbReference>
<dbReference type="GO" id="GO:0016491">
    <property type="term" value="F:oxidoreductase activity"/>
    <property type="evidence" value="ECO:0007669"/>
    <property type="project" value="UniProtKB-KW"/>
</dbReference>
<evidence type="ECO:0000256" key="5">
    <source>
        <dbReference type="ARBA" id="ARBA00023014"/>
    </source>
</evidence>
<keyword evidence="2" id="KW-0479">Metal-binding</keyword>
<organism evidence="8 9">
    <name type="scientific">SAR86 cluster bacterium</name>
    <dbReference type="NCBI Taxonomy" id="2030880"/>
    <lineage>
        <taxon>Bacteria</taxon>
        <taxon>Pseudomonadati</taxon>
        <taxon>Pseudomonadota</taxon>
        <taxon>Gammaproteobacteria</taxon>
        <taxon>SAR86 cluster</taxon>
    </lineage>
</organism>
<protein>
    <recommendedName>
        <fullName evidence="7">Rieske domain-containing protein</fullName>
    </recommendedName>
</protein>
<dbReference type="Proteomes" id="UP000253307">
    <property type="component" value="Unassembled WGS sequence"/>
</dbReference>
<keyword evidence="1" id="KW-0001">2Fe-2S</keyword>
<evidence type="ECO:0000259" key="7">
    <source>
        <dbReference type="PROSITE" id="PS51296"/>
    </source>
</evidence>
<evidence type="ECO:0000313" key="8">
    <source>
        <dbReference type="EMBL" id="RCL41012.1"/>
    </source>
</evidence>
<name>A0A368BW13_9GAMM</name>
<evidence type="ECO:0000256" key="1">
    <source>
        <dbReference type="ARBA" id="ARBA00022714"/>
    </source>
</evidence>
<proteinExistence type="predicted"/>
<comment type="caution">
    <text evidence="8">The sequence shown here is derived from an EMBL/GenBank/DDBJ whole genome shotgun (WGS) entry which is preliminary data.</text>
</comment>
<feature type="region of interest" description="Disordered" evidence="6">
    <location>
        <begin position="1"/>
        <end position="22"/>
    </location>
</feature>
<dbReference type="Gene3D" id="2.102.10.10">
    <property type="entry name" value="Rieske [2Fe-2S] iron-sulphur domain"/>
    <property type="match status" value="1"/>
</dbReference>
<dbReference type="PANTHER" id="PTHR21266">
    <property type="entry name" value="IRON-SULFUR DOMAIN CONTAINING PROTEIN"/>
    <property type="match status" value="1"/>
</dbReference>
<keyword evidence="5" id="KW-0411">Iron-sulfur</keyword>
<dbReference type="SUPFAM" id="SSF50022">
    <property type="entry name" value="ISP domain"/>
    <property type="match status" value="1"/>
</dbReference>
<dbReference type="GO" id="GO:0046872">
    <property type="term" value="F:metal ion binding"/>
    <property type="evidence" value="ECO:0007669"/>
    <property type="project" value="UniProtKB-KW"/>
</dbReference>
<dbReference type="PROSITE" id="PS51296">
    <property type="entry name" value="RIESKE"/>
    <property type="match status" value="1"/>
</dbReference>
<dbReference type="InterPro" id="IPR017941">
    <property type="entry name" value="Rieske_2Fe-2S"/>
</dbReference>
<gene>
    <name evidence="8" type="ORF">DBW96_02845</name>
</gene>
<feature type="domain" description="Rieske" evidence="7">
    <location>
        <begin position="25"/>
        <end position="127"/>
    </location>
</feature>
<accession>A0A368BW13</accession>
<dbReference type="PANTHER" id="PTHR21266:SF60">
    <property type="entry name" value="3-KETOSTEROID-9-ALPHA-MONOOXYGENASE, OXYGENASE COMPONENT"/>
    <property type="match status" value="1"/>
</dbReference>
<keyword evidence="4" id="KW-0408">Iron</keyword>
<evidence type="ECO:0000256" key="2">
    <source>
        <dbReference type="ARBA" id="ARBA00022723"/>
    </source>
</evidence>